<evidence type="ECO:0000256" key="4">
    <source>
        <dbReference type="SAM" id="Coils"/>
    </source>
</evidence>
<dbReference type="Pfam" id="PF12918">
    <property type="entry name" value="TcdB_N"/>
    <property type="match status" value="1"/>
</dbReference>
<dbReference type="HOGENOM" id="CLU_000392_1_0_6"/>
<dbReference type="RefSeq" id="NP_052665.1">
    <property type="nucleotide sequence ID" value="NC_002128.1"/>
</dbReference>
<feature type="coiled-coil region" evidence="4">
    <location>
        <begin position="347"/>
        <end position="384"/>
    </location>
</feature>
<feature type="domain" description="TcdA/TcdB toxin N-terminal helical" evidence="5">
    <location>
        <begin position="178"/>
        <end position="234"/>
    </location>
</feature>
<evidence type="ECO:0000256" key="1">
    <source>
        <dbReference type="ARBA" id="ARBA00022670"/>
    </source>
</evidence>
<dbReference type="eggNOG" id="COG1196">
    <property type="taxonomic scope" value="Bacteria"/>
</dbReference>
<reference evidence="7 8" key="1">
    <citation type="journal article" date="1998" name="DNA Res.">
        <title>Complete nucleotide sequences of 93-kb and 3.3-kb plasmids of an enterohemorrhagic Escherichia coli O157:H7 derived from Sakai outbreak.</title>
        <authorList>
            <person name="Makino K."/>
            <person name="Ishii K."/>
            <person name="Yasunaga T."/>
            <person name="Hattori M."/>
            <person name="Yokoyama K."/>
            <person name="Yutsudo H.C."/>
            <person name="Kubota Y."/>
            <person name="Yamaichi Y."/>
            <person name="Iida T."/>
            <person name="Yamamoto K."/>
            <person name="Honda T."/>
            <person name="Han C.G."/>
            <person name="Ohtsubo E."/>
            <person name="Kasamatsu M."/>
            <person name="Hayashi T."/>
            <person name="Kuhara S."/>
            <person name="Shinagawa H."/>
        </authorList>
    </citation>
    <scope>NUCLEOTIDE SEQUENCE [LARGE SCALE GENOMIC DNA]</scope>
    <source>
        <strain evidence="8">O157:H7 / Sakai / RIMD 0509952 / EHEC</strain>
    </source>
</reference>
<keyword evidence="4" id="KW-0175">Coiled coil</keyword>
<dbReference type="InterPro" id="IPR021882">
    <property type="entry name" value="DUF3491"/>
</dbReference>
<dbReference type="Pfam" id="PF11996">
    <property type="entry name" value="DUF3491"/>
    <property type="match status" value="1"/>
</dbReference>
<evidence type="ECO:0000313" key="7">
    <source>
        <dbReference type="EMBL" id="BAA31815.1"/>
    </source>
</evidence>
<evidence type="ECO:0000256" key="2">
    <source>
        <dbReference type="ARBA" id="ARBA00022801"/>
    </source>
</evidence>
<keyword evidence="1" id="KW-0645">Protease</keyword>
<dbReference type="PATRIC" id="fig|386585.9.peg.66"/>
<dbReference type="GO" id="GO:0016757">
    <property type="term" value="F:glycosyltransferase activity"/>
    <property type="evidence" value="ECO:0007669"/>
    <property type="project" value="InterPro"/>
</dbReference>
<dbReference type="GO" id="GO:0006508">
    <property type="term" value="P:proteolysis"/>
    <property type="evidence" value="ECO:0007669"/>
    <property type="project" value="UniProtKB-KW"/>
</dbReference>
<dbReference type="Proteomes" id="UP000000558">
    <property type="component" value="Plasmid pO157"/>
</dbReference>
<dbReference type="InterPro" id="IPR024772">
    <property type="entry name" value="TcdA/TcdB_N"/>
</dbReference>
<evidence type="ECO:0000259" key="6">
    <source>
        <dbReference type="Pfam" id="PF12919"/>
    </source>
</evidence>
<keyword evidence="8" id="KW-1185">Reference proteome</keyword>
<dbReference type="GO" id="GO:0004197">
    <property type="term" value="F:cysteine-type endopeptidase activity"/>
    <property type="evidence" value="ECO:0007669"/>
    <property type="project" value="InterPro"/>
</dbReference>
<evidence type="ECO:0000313" key="8">
    <source>
        <dbReference type="Proteomes" id="UP000000558"/>
    </source>
</evidence>
<evidence type="ECO:0000256" key="3">
    <source>
        <dbReference type="ARBA" id="ARBA00022807"/>
    </source>
</evidence>
<dbReference type="InterPro" id="IPR029044">
    <property type="entry name" value="Nucleotide-diphossugar_trans"/>
</dbReference>
<dbReference type="CDD" id="cd20495">
    <property type="entry name" value="C58_PaToxP-like"/>
    <property type="match status" value="1"/>
</dbReference>
<dbReference type="EMBL" id="AB011549">
    <property type="protein sequence ID" value="BAA31815.1"/>
    <property type="molecule type" value="Genomic_DNA"/>
</dbReference>
<protein>
    <submittedName>
        <fullName evidence="7">Toxin B</fullName>
    </submittedName>
</protein>
<keyword evidence="3" id="KW-0788">Thiol protease</keyword>
<proteinExistence type="predicted"/>
<dbReference type="KEGG" id="ecs:pO157p58"/>
<dbReference type="Gene3D" id="3.90.550.20">
    <property type="match status" value="1"/>
</dbReference>
<keyword evidence="7" id="KW-0614">Plasmid</keyword>
<sequence length="3169" mass="361949">MIHPGSSLDKAINNTRVKNVSTDVKHGQIQERKRNFIYKKNDDISSRFKLYSSLVKQKNATEDVVLIGKMILDEVRSYRTIHNDRNIVSNSGNWKTSFLCNLARLLYSIFNGSNYFCSREGENNSSPSSTLLTIHQPEKQELLQQKSIKHLPTSNNIDGYIKIRKTRGAEDQTTTITQSLIINELLNGVDRNTIPFQKISELNDIIHSYENMQIKNSRKGIEILVKQGELLSSLINVNKGNKQLSDNASKIINLLGIEYQSHKVDIEPFIHAVWVAGAPPDNTFSYITAFLNTYKDYTYLLWIDPNAFGAAKFSGILKNIAMNYAIMRLRRTNPHLAEEMNEVILKIQNIQNETIEFKETRERLKELENRYKSLTSETKEKFNVFFLESMIGMQDNYFTYCISNGISNTDDISRLDFLTNVLKLSPEVQNDFKSTVEKNKRDIDLLKNTISQKFGDRFQLRDINTLESFKKPQDYFFYQQEMLLRWNYAAASDQVRINILKEYGGIYTDTDILPAYSDKVSQIINEKSDDKRFFEDLKLRRIISESILSLIKGEKYSIKHDGLDETTLNQLNNILSEIEKLTIDDYFKPVETKVVRDTFKIFKRYQKWTENTWNIRGNNNFMLTHKGSKCIDFILSGQKKQYLELQRIRDNISYNNLFYTTEDLKSLNNVAIGGIPAKKYLEHGLFSEYRQDGTIPYVVSTLNISGPDMIMRQMKKYYKSLGRIGEVHIKDNKLSDVNFLGVYASSNKDNKSFNWLNPVSVGINDITPDDESSWAVRNNDINKILFEKINCHVPEKLPTSLYYEIDSRSFFQGWDNKSIKHVTEINKDLIKDINLLLTSSNIDVKLLIKLDRELYAISSKIDNPLALRSIRTLQLQLANYVTSNTFEPENTINFIYDFYRKKQDDLLSAIKLFSRNDADTKIIVWYNSVMEKNVFLREVISCVLRSKKVDSYINENKKNLSKEDAGALRDYAKLKMKELFSMLDDDGYKKIITTNAYIKERDKLSGIIYNIENSIISGHESFDIIRSNQHEWGDLSTVEQFKKFEFYVKSELSSAKSIFDDIKNKYITDPETKRNVLYHQLDSDIKERIAFLDISHYAYPGSLLEKLQLSGYVFSDINIIAEYLLASYGVSGHYSHGVVYPAPSDKLLELLRRHTKSNSEWIEKITPYVYDILSDNVSNVLRPPLSEEQKKILNDIKLEISKSVSEQYFMKLTEQKSSVIGIKYSVDFDRYNENLFLSLPINQNLTLPFMYRYFEMLYDIHIGIIENKANREFIYSKFSSLNLDFLINDERVLNLEGLIKKYKYLSLSEIHRTLTNSTSFADISIPLLQTICPSITTIIKKTEYYGHQLTNAMTVASVVKPYDFSNLGAINSIDKSVSDVPALHTIVEQAKYNLLSWNDFYNTHASIWDTIARQHKSTNIEFHPQSLLFDRDSKGKCLGLSLLYLDTGGYGGGYQKLRHNIDTASTLYQTKYNDNLKLSNRDDFFLRKTQRIITMSNELGNNRLKNAQLEVLELKDPILTEGILYQRRISSLLITTEYHSLALQQISSFWRVTDPNFGHCDFHSLAQALTFIKNITSNRNFSSLYGSGIVKIYFSESLNNWKYIKLPLVQTGSLLRDIYLTTPEKLSTSGGSLNIMGHLVPVSFIYDIGGVINGNRISESTDVKNKIRSLKINGDILQHYINTHYLSEEQTQKIKDIVDFLGIQDNTIKVKLESDIKPISEIQQPLHSILSRQKEHVKNLLSGLLDEFSNKLRKQGLSLKTNVLSVNNFKESKINSDTVEVTVTDLQGRLYRVDIDTRVIGLTFKEGINSLSEALEHMNIDAIMSVIGLVQYARMIKMNDNISAIDHAGAVSDIKNIVDKFLGGILTLTNNRVYNPGGVSGASLEGFTSSGLEVCASRMGGTAGRYLSNVAKVIKLPLLDIGINIWSLYDSSLNHAKATTQIEYISTAIDVSFSSINTALSIGAIAYPPLAIAIVPITIFSHEVKNYAVYVNQINERHKLWLEAEKYLDNGSAKVLSINKATGIIDLSNNQVLGNIYLDMRENPPILHGEKSYNSGKNIGSHPDMTDREIMESRAYNFACTKLSDAGEPDIFGWGDKEICNSMELSESQLANGYSNRQWPSQIPVIPEGIYNTVYLGYGETLRANTEVTLSSTGYFYEIARAYTDDELSEPLLTVCNQHSHVIGGKEPLTIIIPAIEHGMLGSNLHMIERFKNYNFSISGGKGGIKLMVGGIGDYNIECTPGVRNIISFEQLSRDFNLDLDLSDGRKQNFNFHHPSGFYSGKVMSITQKGINAVVGTKLGYDKIRGNNLDNTFSLGSGGGVIYSGGGSNTYFVPATLQDNLHIYISEKSNGNHIILGDMHSRLSIECHFSNNEREFIKMGYYNGCDVILESDTIQKIKSFAKNITIQTADGVMANWDDKLNTLSVYSIDMIAWRDKNKTAKEPLPVDVIQLTNWRMHNTCSLFYDKYQVDIEANKLTYTVLFPDTELPVQLNYTSIIYGNHGAKYTFLNSGSKTIDIHILDKNSDYDTFDFRNIIFEHYTNEIFISFDNQGGFVISILNNATSEAANINVFRKNMTSLDSSGSLIYLPSGDIYHISDIYKMSRGRKSFKLNVEKKPDIDDIINVAILETSYLQIKKIPNNDDSDYILCLDNPNLSSYTLNFNDLSGYISSLWDNIRGSFTPFHKNTVNIAPNEKKYISLIGLDKLSFNIDVFRQALEVKNKNSYKISKFTWETYGDIVVSPEDRISHLELDGFNYFSQPELDTPISDSFSYLYDNFQIVDSDVHIKLLHLNRETKQITPHRIILKRYFIDSFAKTSITDREKNIYPVICDSPDHFTSDIYRHPFRIVLGNKTLYPSEELVKFISTSKEYLSNMDVINNVIVPQKTTKKNKLSIVSLNSNIKNDIVLSGVMTGTSKIFHLNNSGDLLLTTSKTHGGGVVVIFKDFINNWWKYNLTLITVPIDNKLSDNRINITPMGIKIQETVSGNDRLFFYPTPLKNGCFILHNPLYSNSFPSLYSHELFDLIEAYRNPTYSYLQNNIINRYIHTVSEYAGKDGIANMSLSIYAYSTCRFWSKESVAVGDTIKLSNYEHIEFSFNSFSKDYFREQNSDIYKIFFKIASSSNSVVVDKNTLTQKNFLENNTFFSITGIDESLYEKHIIFITLKVIVPSKK</sequence>
<dbReference type="InterPro" id="IPR024770">
    <property type="entry name" value="TcdA/TcdB_cat"/>
</dbReference>
<name>A0A0H3JC22_ECO57</name>
<evidence type="ECO:0000259" key="5">
    <source>
        <dbReference type="Pfam" id="PF12918"/>
    </source>
</evidence>
<accession>A0A0H3JC22</accession>
<keyword evidence="2" id="KW-0378">Hydrolase</keyword>
<dbReference type="InterPro" id="IPR006473">
    <property type="entry name" value="Peptidase_C58_Yopt"/>
</dbReference>
<dbReference type="GO" id="GO:0044650">
    <property type="term" value="P:adhesion of symbiont to host cell"/>
    <property type="evidence" value="ECO:0000269"/>
    <property type="project" value="SigSci"/>
</dbReference>
<geneLocation type="plasmid" evidence="7 8">
    <name>pO157</name>
</geneLocation>
<feature type="domain" description="GT44" evidence="6">
    <location>
        <begin position="270"/>
        <end position="704"/>
    </location>
</feature>
<dbReference type="Pfam" id="PF12919">
    <property type="entry name" value="TcdA_TcdB"/>
    <property type="match status" value="1"/>
</dbReference>
<dbReference type="GeneID" id="1789667"/>
<dbReference type="SUPFAM" id="SSF53448">
    <property type="entry name" value="Nucleotide-diphospho-sugar transferases"/>
    <property type="match status" value="1"/>
</dbReference>
<gene>
    <name evidence="7" type="primary">toxB</name>
</gene>
<dbReference type="NCBIfam" id="TIGR01586">
    <property type="entry name" value="yopT_cys_prot"/>
    <property type="match status" value="1"/>
</dbReference>
<organism evidence="7 8">
    <name type="scientific">Escherichia coli O157:H7</name>
    <dbReference type="NCBI Taxonomy" id="83334"/>
    <lineage>
        <taxon>Bacteria</taxon>
        <taxon>Pseudomonadati</taxon>
        <taxon>Pseudomonadota</taxon>
        <taxon>Gammaproteobacteria</taxon>
        <taxon>Enterobacterales</taxon>
        <taxon>Enterobacteriaceae</taxon>
        <taxon>Escherichia</taxon>
    </lineage>
</organism>